<dbReference type="Gene3D" id="3.30.200.20">
    <property type="entry name" value="Phosphorylase Kinase, domain 1"/>
    <property type="match status" value="1"/>
</dbReference>
<dbReference type="GO" id="GO:0005524">
    <property type="term" value="F:ATP binding"/>
    <property type="evidence" value="ECO:0007669"/>
    <property type="project" value="UniProtKB-KW"/>
</dbReference>
<reference evidence="10" key="1">
    <citation type="journal article" date="2020" name="Stud. Mycol.">
        <title>101 Dothideomycetes genomes: a test case for predicting lifestyles and emergence of pathogens.</title>
        <authorList>
            <person name="Haridas S."/>
            <person name="Albert R."/>
            <person name="Binder M."/>
            <person name="Bloem J."/>
            <person name="Labutti K."/>
            <person name="Salamov A."/>
            <person name="Andreopoulos B."/>
            <person name="Baker S."/>
            <person name="Barry K."/>
            <person name="Bills G."/>
            <person name="Bluhm B."/>
            <person name="Cannon C."/>
            <person name="Castanera R."/>
            <person name="Culley D."/>
            <person name="Daum C."/>
            <person name="Ezra D."/>
            <person name="Gonzalez J."/>
            <person name="Henrissat B."/>
            <person name="Kuo A."/>
            <person name="Liang C."/>
            <person name="Lipzen A."/>
            <person name="Lutzoni F."/>
            <person name="Magnuson J."/>
            <person name="Mondo S."/>
            <person name="Nolan M."/>
            <person name="Ohm R."/>
            <person name="Pangilinan J."/>
            <person name="Park H.-J."/>
            <person name="Ramirez L."/>
            <person name="Alfaro M."/>
            <person name="Sun H."/>
            <person name="Tritt A."/>
            <person name="Yoshinaga Y."/>
            <person name="Zwiers L.-H."/>
            <person name="Turgeon B."/>
            <person name="Goodwin S."/>
            <person name="Spatafora J."/>
            <person name="Crous P."/>
            <person name="Grigoriev I."/>
        </authorList>
    </citation>
    <scope>NUCLEOTIDE SEQUENCE</scope>
    <source>
        <strain evidence="10">CBS 121739</strain>
    </source>
</reference>
<feature type="domain" description="Protein kinase" evidence="9">
    <location>
        <begin position="1"/>
        <end position="327"/>
    </location>
</feature>
<dbReference type="AlphaFoldDB" id="A0A6A6WB02"/>
<dbReference type="GO" id="GO:0000245">
    <property type="term" value="P:spliceosomal complex assembly"/>
    <property type="evidence" value="ECO:0007669"/>
    <property type="project" value="TreeGrafter"/>
</dbReference>
<organism evidence="10 11">
    <name type="scientific">Pseudovirgaria hyperparasitica</name>
    <dbReference type="NCBI Taxonomy" id="470096"/>
    <lineage>
        <taxon>Eukaryota</taxon>
        <taxon>Fungi</taxon>
        <taxon>Dikarya</taxon>
        <taxon>Ascomycota</taxon>
        <taxon>Pezizomycotina</taxon>
        <taxon>Dothideomycetes</taxon>
        <taxon>Dothideomycetes incertae sedis</taxon>
        <taxon>Acrospermales</taxon>
        <taxon>Acrospermaceae</taxon>
        <taxon>Pseudovirgaria</taxon>
    </lineage>
</organism>
<evidence type="ECO:0000256" key="3">
    <source>
        <dbReference type="ARBA" id="ARBA00022679"/>
    </source>
</evidence>
<dbReference type="PANTHER" id="PTHR47634:SF9">
    <property type="entry name" value="PROTEIN KINASE DOMAIN-CONTAINING PROTEIN-RELATED"/>
    <property type="match status" value="1"/>
</dbReference>
<protein>
    <recommendedName>
        <fullName evidence="1">non-specific serine/threonine protein kinase</fullName>
        <ecNumber evidence="1">2.7.11.1</ecNumber>
    </recommendedName>
</protein>
<dbReference type="RefSeq" id="XP_033601665.1">
    <property type="nucleotide sequence ID" value="XM_033746044.1"/>
</dbReference>
<dbReference type="GO" id="GO:0004674">
    <property type="term" value="F:protein serine/threonine kinase activity"/>
    <property type="evidence" value="ECO:0007669"/>
    <property type="project" value="UniProtKB-KW"/>
</dbReference>
<dbReference type="GO" id="GO:0005737">
    <property type="term" value="C:cytoplasm"/>
    <property type="evidence" value="ECO:0007669"/>
    <property type="project" value="TreeGrafter"/>
</dbReference>
<name>A0A6A6WB02_9PEZI</name>
<dbReference type="GO" id="GO:0050684">
    <property type="term" value="P:regulation of mRNA processing"/>
    <property type="evidence" value="ECO:0007669"/>
    <property type="project" value="TreeGrafter"/>
</dbReference>
<dbReference type="EC" id="2.7.11.1" evidence="1"/>
<dbReference type="PANTHER" id="PTHR47634">
    <property type="entry name" value="PROTEIN KINASE DOMAIN-CONTAINING PROTEIN-RELATED"/>
    <property type="match status" value="1"/>
</dbReference>
<comment type="catalytic activity">
    <reaction evidence="7">
        <text>L-threonyl-[protein] + ATP = O-phospho-L-threonyl-[protein] + ADP + H(+)</text>
        <dbReference type="Rhea" id="RHEA:46608"/>
        <dbReference type="Rhea" id="RHEA-COMP:11060"/>
        <dbReference type="Rhea" id="RHEA-COMP:11605"/>
        <dbReference type="ChEBI" id="CHEBI:15378"/>
        <dbReference type="ChEBI" id="CHEBI:30013"/>
        <dbReference type="ChEBI" id="CHEBI:30616"/>
        <dbReference type="ChEBI" id="CHEBI:61977"/>
        <dbReference type="ChEBI" id="CHEBI:456216"/>
        <dbReference type="EC" id="2.7.11.1"/>
    </reaction>
</comment>
<evidence type="ECO:0000256" key="6">
    <source>
        <dbReference type="ARBA" id="ARBA00022840"/>
    </source>
</evidence>
<dbReference type="EMBL" id="ML996570">
    <property type="protein sequence ID" value="KAF2759214.1"/>
    <property type="molecule type" value="Genomic_DNA"/>
</dbReference>
<gene>
    <name evidence="10" type="ORF">EJ05DRAFT_492609</name>
</gene>
<dbReference type="OrthoDB" id="5979581at2759"/>
<keyword evidence="6" id="KW-0067">ATP-binding</keyword>
<dbReference type="InterPro" id="IPR000719">
    <property type="entry name" value="Prot_kinase_dom"/>
</dbReference>
<evidence type="ECO:0000313" key="10">
    <source>
        <dbReference type="EMBL" id="KAF2759214.1"/>
    </source>
</evidence>
<evidence type="ECO:0000256" key="4">
    <source>
        <dbReference type="ARBA" id="ARBA00022741"/>
    </source>
</evidence>
<keyword evidence="3" id="KW-0808">Transferase</keyword>
<dbReference type="InterPro" id="IPR011009">
    <property type="entry name" value="Kinase-like_dom_sf"/>
</dbReference>
<evidence type="ECO:0000259" key="9">
    <source>
        <dbReference type="PROSITE" id="PS50011"/>
    </source>
</evidence>
<dbReference type="PROSITE" id="PS50011">
    <property type="entry name" value="PROTEIN_KINASE_DOM"/>
    <property type="match status" value="1"/>
</dbReference>
<evidence type="ECO:0000256" key="8">
    <source>
        <dbReference type="ARBA" id="ARBA00048679"/>
    </source>
</evidence>
<keyword evidence="11" id="KW-1185">Reference proteome</keyword>
<evidence type="ECO:0000256" key="1">
    <source>
        <dbReference type="ARBA" id="ARBA00012513"/>
    </source>
</evidence>
<keyword evidence="4" id="KW-0547">Nucleotide-binding</keyword>
<keyword evidence="5 10" id="KW-0418">Kinase</keyword>
<evidence type="ECO:0000313" key="11">
    <source>
        <dbReference type="Proteomes" id="UP000799437"/>
    </source>
</evidence>
<evidence type="ECO:0000256" key="2">
    <source>
        <dbReference type="ARBA" id="ARBA00022527"/>
    </source>
</evidence>
<evidence type="ECO:0000256" key="7">
    <source>
        <dbReference type="ARBA" id="ARBA00047899"/>
    </source>
</evidence>
<dbReference type="SUPFAM" id="SSF56112">
    <property type="entry name" value="Protein kinase-like (PK-like)"/>
    <property type="match status" value="1"/>
</dbReference>
<dbReference type="Gene3D" id="1.10.510.10">
    <property type="entry name" value="Transferase(Phosphotransferase) domain 1"/>
    <property type="match status" value="1"/>
</dbReference>
<dbReference type="Proteomes" id="UP000799437">
    <property type="component" value="Unassembled WGS sequence"/>
</dbReference>
<sequence length="329" mass="38101">MVKNNPCIRHFSRTLIDRLQLFEEERLPWYRADQFYPVHTGETFFSKYKVVGKLGYGPTVWLCRDMSRDSGFVALKVCTRDNIGSLRNDRDLKIYEHLEKHSCLIQPPMHMTIRELQCCNPSKRLNEQILNWTLFNLLRGLTFLHDEVRVVHTDNNPSNIILSIEDESLLPEFERAEAEEPSPMKVIDEFRTIYGSRRFSLPKDSRWGQPVLCDFEEARIGQTHKVLFNMEWSCSVDIWNLAVLLKDVSATHHVAAMLGYLGSPPFQYLGRSEVTNNVFDEKGHWKGAGDVTVPEMSLERAEIILEVNRKGSNAHATQTRICMHVILHT</sequence>
<proteinExistence type="predicted"/>
<evidence type="ECO:0000256" key="5">
    <source>
        <dbReference type="ARBA" id="ARBA00022777"/>
    </source>
</evidence>
<dbReference type="GO" id="GO:0005634">
    <property type="term" value="C:nucleus"/>
    <property type="evidence" value="ECO:0007669"/>
    <property type="project" value="TreeGrafter"/>
</dbReference>
<dbReference type="InterPro" id="IPR051334">
    <property type="entry name" value="SRPK"/>
</dbReference>
<comment type="catalytic activity">
    <reaction evidence="8">
        <text>L-seryl-[protein] + ATP = O-phospho-L-seryl-[protein] + ADP + H(+)</text>
        <dbReference type="Rhea" id="RHEA:17989"/>
        <dbReference type="Rhea" id="RHEA-COMP:9863"/>
        <dbReference type="Rhea" id="RHEA-COMP:11604"/>
        <dbReference type="ChEBI" id="CHEBI:15378"/>
        <dbReference type="ChEBI" id="CHEBI:29999"/>
        <dbReference type="ChEBI" id="CHEBI:30616"/>
        <dbReference type="ChEBI" id="CHEBI:83421"/>
        <dbReference type="ChEBI" id="CHEBI:456216"/>
        <dbReference type="EC" id="2.7.11.1"/>
    </reaction>
</comment>
<dbReference type="GeneID" id="54487098"/>
<keyword evidence="2" id="KW-0723">Serine/threonine-protein kinase</keyword>
<accession>A0A6A6WB02</accession>